<protein>
    <submittedName>
        <fullName evidence="2">Sulfurtransferase</fullName>
    </submittedName>
</protein>
<organism evidence="2 3">
    <name type="scientific">Alsobacter soli</name>
    <dbReference type="NCBI Taxonomy" id="2109933"/>
    <lineage>
        <taxon>Bacteria</taxon>
        <taxon>Pseudomonadati</taxon>
        <taxon>Pseudomonadota</taxon>
        <taxon>Alphaproteobacteria</taxon>
        <taxon>Hyphomicrobiales</taxon>
        <taxon>Alsobacteraceae</taxon>
        <taxon>Alsobacter</taxon>
    </lineage>
</organism>
<proteinExistence type="predicted"/>
<dbReference type="InterPro" id="IPR001763">
    <property type="entry name" value="Rhodanese-like_dom"/>
</dbReference>
<dbReference type="OrthoDB" id="9784302at2"/>
<dbReference type="InterPro" id="IPR036873">
    <property type="entry name" value="Rhodanese-like_dom_sf"/>
</dbReference>
<reference evidence="3" key="1">
    <citation type="submission" date="2018-03" db="EMBL/GenBank/DDBJ databases">
        <authorList>
            <person name="Sun L."/>
            <person name="Liu H."/>
            <person name="Chen W."/>
            <person name="Huang K."/>
            <person name="Liu W."/>
            <person name="Gao X."/>
        </authorList>
    </citation>
    <scope>NUCLEOTIDE SEQUENCE [LARGE SCALE GENOMIC DNA]</scope>
    <source>
        <strain evidence="3">SH9</strain>
    </source>
</reference>
<gene>
    <name evidence="2" type="ORF">SLNSH_08945</name>
</gene>
<evidence type="ECO:0000313" key="3">
    <source>
        <dbReference type="Proteomes" id="UP000239772"/>
    </source>
</evidence>
<comment type="caution">
    <text evidence="2">The sequence shown here is derived from an EMBL/GenBank/DDBJ whole genome shotgun (WGS) entry which is preliminary data.</text>
</comment>
<dbReference type="SUPFAM" id="SSF52821">
    <property type="entry name" value="Rhodanese/Cell cycle control phosphatase"/>
    <property type="match status" value="1"/>
</dbReference>
<keyword evidence="3" id="KW-1185">Reference proteome</keyword>
<dbReference type="Gene3D" id="3.40.250.10">
    <property type="entry name" value="Rhodanese-like domain"/>
    <property type="match status" value="1"/>
</dbReference>
<evidence type="ECO:0000259" key="1">
    <source>
        <dbReference type="PROSITE" id="PS50206"/>
    </source>
</evidence>
<dbReference type="EMBL" id="PVZS01000008">
    <property type="protein sequence ID" value="PSC05321.1"/>
    <property type="molecule type" value="Genomic_DNA"/>
</dbReference>
<sequence>MPSISSISVDKLARLIGTRSCPALVDVRTDEEFEAEPFLVPGSVRRSHQDVVDWAAAYAGCAVIVLCQHGRTLSHGVAAWLRHAGAASAESLEGGIEAWRRAGQPVVVAAKLPPRDAVGRTVWVTRERPKVDRIACPWLIRRFVDPAAVFLYVKASEVAGVASRFDATPFDVEDVFWSHRGESCSFDVMIEELGLTSPALSRLARIVRAADTDRLDLEPQAAGLLAASLGLSRLYADDLQQLDAGMMLYDAFYRWCRDAADETHNWPSTRPGP</sequence>
<dbReference type="AlphaFoldDB" id="A0A2T1HUK4"/>
<accession>A0A2T1HUK4</accession>
<evidence type="ECO:0000313" key="2">
    <source>
        <dbReference type="EMBL" id="PSC05321.1"/>
    </source>
</evidence>
<dbReference type="Pfam" id="PF00581">
    <property type="entry name" value="Rhodanese"/>
    <property type="match status" value="1"/>
</dbReference>
<feature type="domain" description="Rhodanese" evidence="1">
    <location>
        <begin position="24"/>
        <end position="108"/>
    </location>
</feature>
<dbReference type="Proteomes" id="UP000239772">
    <property type="component" value="Unassembled WGS sequence"/>
</dbReference>
<dbReference type="InterPro" id="IPR018634">
    <property type="entry name" value="ChrB_C"/>
</dbReference>
<dbReference type="GO" id="GO:0016740">
    <property type="term" value="F:transferase activity"/>
    <property type="evidence" value="ECO:0007669"/>
    <property type="project" value="UniProtKB-KW"/>
</dbReference>
<dbReference type="Pfam" id="PF09828">
    <property type="entry name" value="ChrB_C"/>
    <property type="match status" value="1"/>
</dbReference>
<keyword evidence="2" id="KW-0808">Transferase</keyword>
<dbReference type="SMART" id="SM00450">
    <property type="entry name" value="RHOD"/>
    <property type="match status" value="1"/>
</dbReference>
<name>A0A2T1HUK4_9HYPH</name>
<dbReference type="PROSITE" id="PS50206">
    <property type="entry name" value="RHODANESE_3"/>
    <property type="match status" value="1"/>
</dbReference>
<dbReference type="RefSeq" id="WP_106336331.1">
    <property type="nucleotide sequence ID" value="NZ_PVZS01000008.1"/>
</dbReference>